<dbReference type="EMBL" id="MLQR01000001">
    <property type="protein sequence ID" value="OIJ17072.1"/>
    <property type="molecule type" value="Genomic_DNA"/>
</dbReference>
<evidence type="ECO:0000313" key="2">
    <source>
        <dbReference type="Proteomes" id="UP000179524"/>
    </source>
</evidence>
<accession>A0A1S2LX09</accession>
<keyword evidence="2" id="KW-1185">Reference proteome</keyword>
<reference evidence="1 2" key="1">
    <citation type="submission" date="2016-10" db="EMBL/GenBank/DDBJ databases">
        <title>Draft genome sequences of four alkaliphilic bacteria belonging to the Anaerobacillus genus.</title>
        <authorList>
            <person name="Bassil N.M."/>
            <person name="Lloyd J.R."/>
        </authorList>
    </citation>
    <scope>NUCLEOTIDE SEQUENCE [LARGE SCALE GENOMIC DNA]</scope>
    <source>
        <strain evidence="1 2">DSM 18345</strain>
    </source>
</reference>
<comment type="caution">
    <text evidence="1">The sequence shown here is derived from an EMBL/GenBank/DDBJ whole genome shotgun (WGS) entry which is preliminary data.</text>
</comment>
<dbReference type="AlphaFoldDB" id="A0A1S2LX09"/>
<proteinExistence type="predicted"/>
<dbReference type="Proteomes" id="UP000179524">
    <property type="component" value="Unassembled WGS sequence"/>
</dbReference>
<gene>
    <name evidence="1" type="ORF">BKP37_00595</name>
</gene>
<dbReference type="OrthoDB" id="9812960at2"/>
<protein>
    <recommendedName>
        <fullName evidence="3">HTH cro/C1-type domain-containing protein</fullName>
    </recommendedName>
</protein>
<dbReference type="RefSeq" id="WP_071307800.1">
    <property type="nucleotide sequence ID" value="NZ_MLQR01000001.1"/>
</dbReference>
<evidence type="ECO:0000313" key="1">
    <source>
        <dbReference type="EMBL" id="OIJ17072.1"/>
    </source>
</evidence>
<name>A0A1S2LX09_9BACI</name>
<sequence>MRNYSDILAQAIIESGLKLQKIAEIIEKNTGSRPTIEYLSRLKNGRIPPAGDKLNEALAVAVGIDPLDLKVAAYREKIPGDVLEKLKEQLGTA</sequence>
<evidence type="ECO:0008006" key="3">
    <source>
        <dbReference type="Google" id="ProtNLM"/>
    </source>
</evidence>
<organism evidence="1 2">
    <name type="scientific">Anaerobacillus alkalilacustris</name>
    <dbReference type="NCBI Taxonomy" id="393763"/>
    <lineage>
        <taxon>Bacteria</taxon>
        <taxon>Bacillati</taxon>
        <taxon>Bacillota</taxon>
        <taxon>Bacilli</taxon>
        <taxon>Bacillales</taxon>
        <taxon>Bacillaceae</taxon>
        <taxon>Anaerobacillus</taxon>
    </lineage>
</organism>